<comment type="caution">
    <text evidence="1">The sequence shown here is derived from an EMBL/GenBank/DDBJ whole genome shotgun (WGS) entry which is preliminary data.</text>
</comment>
<sequence length="216" mass="24899">MTDTYVHHRVTTEPLQWQAVAEALRQTGAQRLQAAGGALYGIWRSQIGRPRDELTVMTLWPEPSQASASADLLLQDVEAIRDCHNQPMQPTVRPQTTAPPRRQGNYAFRWFDTPAPNWQEFLDLCVAAWPGFESAYDSQVIGLWEFVESDDAMRRTLLLTRRPNLAMWERSKIPKGEAEAEVRRKLSRRYDLCDSTYVYTTTLLTADDQRDEVRWA</sequence>
<proteinExistence type="predicted"/>
<evidence type="ECO:0008006" key="3">
    <source>
        <dbReference type="Google" id="ProtNLM"/>
    </source>
</evidence>
<dbReference type="AlphaFoldDB" id="W4L7N6"/>
<organism evidence="1 2">
    <name type="scientific">Entotheonella factor</name>
    <dbReference type="NCBI Taxonomy" id="1429438"/>
    <lineage>
        <taxon>Bacteria</taxon>
        <taxon>Pseudomonadati</taxon>
        <taxon>Nitrospinota/Tectimicrobiota group</taxon>
        <taxon>Candidatus Tectimicrobiota</taxon>
        <taxon>Candidatus Entotheonellia</taxon>
        <taxon>Candidatus Entotheonellales</taxon>
        <taxon>Candidatus Entotheonellaceae</taxon>
        <taxon>Candidatus Entotheonella</taxon>
    </lineage>
</organism>
<dbReference type="EMBL" id="AZHW01001254">
    <property type="protein sequence ID" value="ETW93341.1"/>
    <property type="molecule type" value="Genomic_DNA"/>
</dbReference>
<name>W4L7N6_ENTF1</name>
<dbReference type="Proteomes" id="UP000019141">
    <property type="component" value="Unassembled WGS sequence"/>
</dbReference>
<dbReference type="HOGENOM" id="CLU_1275761_0_0_7"/>
<reference evidence="1 2" key="1">
    <citation type="journal article" date="2014" name="Nature">
        <title>An environmental bacterial taxon with a large and distinct metabolic repertoire.</title>
        <authorList>
            <person name="Wilson M.C."/>
            <person name="Mori T."/>
            <person name="Ruckert C."/>
            <person name="Uria A.R."/>
            <person name="Helf M.J."/>
            <person name="Takada K."/>
            <person name="Gernert C."/>
            <person name="Steffens U.A."/>
            <person name="Heycke N."/>
            <person name="Schmitt S."/>
            <person name="Rinke C."/>
            <person name="Helfrich E.J."/>
            <person name="Brachmann A.O."/>
            <person name="Gurgui C."/>
            <person name="Wakimoto T."/>
            <person name="Kracht M."/>
            <person name="Crusemann M."/>
            <person name="Hentschel U."/>
            <person name="Abe I."/>
            <person name="Matsunaga S."/>
            <person name="Kalinowski J."/>
            <person name="Takeyama H."/>
            <person name="Piel J."/>
        </authorList>
    </citation>
    <scope>NUCLEOTIDE SEQUENCE [LARGE SCALE GENOMIC DNA]</scope>
    <source>
        <strain evidence="2">TSY1</strain>
    </source>
</reference>
<evidence type="ECO:0000313" key="2">
    <source>
        <dbReference type="Proteomes" id="UP000019141"/>
    </source>
</evidence>
<accession>W4L7N6</accession>
<keyword evidence="2" id="KW-1185">Reference proteome</keyword>
<evidence type="ECO:0000313" key="1">
    <source>
        <dbReference type="EMBL" id="ETW93341.1"/>
    </source>
</evidence>
<gene>
    <name evidence="1" type="ORF">ETSY1_39650</name>
</gene>
<protein>
    <recommendedName>
        <fullName evidence="3">NIPSNAP domain-containing protein</fullName>
    </recommendedName>
</protein>